<dbReference type="OrthoDB" id="9810385at2"/>
<keyword evidence="2" id="KW-1185">Reference proteome</keyword>
<dbReference type="Gene3D" id="3.40.50.10140">
    <property type="entry name" value="Toll/interleukin-1 receptor homology (TIR) domain"/>
    <property type="match status" value="1"/>
</dbReference>
<evidence type="ECO:0000313" key="1">
    <source>
        <dbReference type="EMBL" id="TIH29828.1"/>
    </source>
</evidence>
<dbReference type="EMBL" id="QYRT01000057">
    <property type="protein sequence ID" value="TIH29828.1"/>
    <property type="molecule type" value="Genomic_DNA"/>
</dbReference>
<dbReference type="InterPro" id="IPR035897">
    <property type="entry name" value="Toll_tir_struct_dom_sf"/>
</dbReference>
<reference evidence="1 2" key="1">
    <citation type="journal article" date="2019" name="Microorganisms">
        <title>Systematic Affiliation and Genome Analysis of Subtercola vilae DB165(T) with Particular Emphasis on Cold Adaptation of an Isolate from a High-Altitude Cold Volcano Lake.</title>
        <authorList>
            <person name="Villalobos A.S."/>
            <person name="Wiese J."/>
            <person name="Imhoff J.F."/>
            <person name="Dorador C."/>
            <person name="Keller A."/>
            <person name="Hentschel U."/>
        </authorList>
    </citation>
    <scope>NUCLEOTIDE SEQUENCE [LARGE SCALE GENOMIC DNA]</scope>
    <source>
        <strain evidence="1 2">DB165</strain>
    </source>
</reference>
<dbReference type="AlphaFoldDB" id="A0A4T2BLC6"/>
<dbReference type="Proteomes" id="UP000306192">
    <property type="component" value="Unassembled WGS sequence"/>
</dbReference>
<comment type="caution">
    <text evidence="1">The sequence shown here is derived from an EMBL/GenBank/DDBJ whole genome shotgun (WGS) entry which is preliminary data.</text>
</comment>
<accession>A0A4T2BLC6</accession>
<name>A0A4T2BLC6_9MICO</name>
<protein>
    <submittedName>
        <fullName evidence="1">Toll-Interleukin receptor</fullName>
    </submittedName>
</protein>
<dbReference type="SUPFAM" id="SSF52200">
    <property type="entry name" value="Toll/Interleukin receptor TIR domain"/>
    <property type="match status" value="1"/>
</dbReference>
<dbReference type="RefSeq" id="WP_136643617.1">
    <property type="nucleotide sequence ID" value="NZ_QYRT01000057.1"/>
</dbReference>
<gene>
    <name evidence="1" type="ORF">D4765_17610</name>
</gene>
<proteinExistence type="predicted"/>
<evidence type="ECO:0000313" key="2">
    <source>
        <dbReference type="Proteomes" id="UP000306192"/>
    </source>
</evidence>
<organism evidence="1 2">
    <name type="scientific">Subtercola vilae</name>
    <dbReference type="NCBI Taxonomy" id="2056433"/>
    <lineage>
        <taxon>Bacteria</taxon>
        <taxon>Bacillati</taxon>
        <taxon>Actinomycetota</taxon>
        <taxon>Actinomycetes</taxon>
        <taxon>Micrococcales</taxon>
        <taxon>Microbacteriaceae</taxon>
        <taxon>Subtercola</taxon>
    </lineage>
</organism>
<sequence length="192" mass="21000">MVSYTISEVRSLGITASVSTPGGAREILRKAAGVSGLFDIFLSHSFSDAELILGVRRVLQLSGKTVYIDWIDDPQLDRTRVSASTAAQLRQRMSQCKSLIYAATQAASSSKWMPWELGYFDGMKGSEAVAVMPLVAYTGQSVGQEYLDLYPTVEKASSVFLPPKITKRVYGGIQQKSLDDLVTNRGGTAWHR</sequence>
<keyword evidence="1" id="KW-0675">Receptor</keyword>